<sequence>MQTRTKSNIDEITRQIGLRHRSPDHDLATARRSGTFSGILTDQLNDYLTNIHSGNAVLGYDQPISKQRLPTVTISRINEISPQLRLVEIDHDKVVALACFKPIFNVKLRVDDRVHLGSAFYCFWFEGAKIQCYYRCLWHRLYSLWIIGEYLNWTSESCVVDASVIKPSASICDPATTITGNSSCTSFSVSTGLKVSRMAKIRAYRLLNTAVSVSSPSWNSADCSTTSTSLEISLAVTSRPLACLALRWFSRRSSGQLAGSARCCSFSCWKRSSVSVLERLENWDSCALELVFDVKIEFEGGLLQMLGALTRGYDHEVGHLLGAFVGGLLAVCATQIEHLDVGHSKLLCDELQQRLQGVWRVGRKLGEGGLVEHGGFLWRLAQIPRRV</sequence>
<name>A0A9P8TFW1_9ASCO</name>
<keyword evidence="2" id="KW-1185">Reference proteome</keyword>
<reference evidence="1" key="2">
    <citation type="submission" date="2021-01" db="EMBL/GenBank/DDBJ databases">
        <authorList>
            <person name="Schikora-Tamarit M.A."/>
        </authorList>
    </citation>
    <scope>NUCLEOTIDE SEQUENCE</scope>
    <source>
        <strain evidence="1">NCAIM Y.01608</strain>
    </source>
</reference>
<protein>
    <submittedName>
        <fullName evidence="1">Uncharacterized protein</fullName>
    </submittedName>
</protein>
<dbReference type="EMBL" id="JAEUBD010000146">
    <property type="protein sequence ID" value="KAH3676866.1"/>
    <property type="molecule type" value="Genomic_DNA"/>
</dbReference>
<organism evidence="1 2">
    <name type="scientific">Ogataea polymorpha</name>
    <dbReference type="NCBI Taxonomy" id="460523"/>
    <lineage>
        <taxon>Eukaryota</taxon>
        <taxon>Fungi</taxon>
        <taxon>Dikarya</taxon>
        <taxon>Ascomycota</taxon>
        <taxon>Saccharomycotina</taxon>
        <taxon>Pichiomycetes</taxon>
        <taxon>Pichiales</taxon>
        <taxon>Pichiaceae</taxon>
        <taxon>Ogataea</taxon>
    </lineage>
</organism>
<accession>A0A9P8TFW1</accession>
<dbReference type="AlphaFoldDB" id="A0A9P8TFW1"/>
<proteinExistence type="predicted"/>
<dbReference type="Proteomes" id="UP000788993">
    <property type="component" value="Unassembled WGS sequence"/>
</dbReference>
<comment type="caution">
    <text evidence="1">The sequence shown here is derived from an EMBL/GenBank/DDBJ whole genome shotgun (WGS) entry which is preliminary data.</text>
</comment>
<gene>
    <name evidence="1" type="ORF">OGATHE_001356</name>
</gene>
<reference evidence="1" key="1">
    <citation type="journal article" date="2021" name="Open Biol.">
        <title>Shared evolutionary footprints suggest mitochondrial oxidative damage underlies multiple complex I losses in fungi.</title>
        <authorList>
            <person name="Schikora-Tamarit M.A."/>
            <person name="Marcet-Houben M."/>
            <person name="Nosek J."/>
            <person name="Gabaldon T."/>
        </authorList>
    </citation>
    <scope>NUCLEOTIDE SEQUENCE</scope>
    <source>
        <strain evidence="1">NCAIM Y.01608</strain>
    </source>
</reference>
<evidence type="ECO:0000313" key="1">
    <source>
        <dbReference type="EMBL" id="KAH3676866.1"/>
    </source>
</evidence>
<evidence type="ECO:0000313" key="2">
    <source>
        <dbReference type="Proteomes" id="UP000788993"/>
    </source>
</evidence>